<protein>
    <submittedName>
        <fullName evidence="2">Uncharacterized protein</fullName>
    </submittedName>
</protein>
<gene>
    <name evidence="2" type="ORF">Pogu_ECE033</name>
</gene>
<proteinExistence type="predicted"/>
<dbReference type="AlphaFoldDB" id="H6QE30"/>
<sequence>MVFKTLSIRRSTYVSEVPDFTAVSQYRQVAGFIDLLPYAAKLFQCSGGAYYDAMTQTLYFPPGSECRIRIRGEGSSEYINFRLLFSQVNGVLKWHIRDVFGTVDISGAFRNDNRFTRYLVFTFNPRGFTLRLYNDGATAISASLALLFLWALPLFHDLSYASYALPLPSFTSFGLSTFFTIVNATHMVYTIFRSIDGANASVTLNELGKTLATFTTTSTTYIIPNITRFFERRDRVTYSWSLSPNAELLSFYIDTSFVRRFTPPTKSISQTFTTTSTTPTTGALLSLSTTYAKLRRIAVIASSNAGWLVKVGGNVVLDSAWGITSIDFSPPIDTMNVKVDYWSKDGTAATVTVIAVYDEYPGQL</sequence>
<feature type="transmembrane region" description="Helical" evidence="1">
    <location>
        <begin position="132"/>
        <end position="152"/>
    </location>
</feature>
<keyword evidence="1" id="KW-1133">Transmembrane helix</keyword>
<feature type="transmembrane region" description="Helical" evidence="1">
    <location>
        <begin position="172"/>
        <end position="192"/>
    </location>
</feature>
<evidence type="ECO:0000313" key="3">
    <source>
        <dbReference type="Proteomes" id="UP000009062"/>
    </source>
</evidence>
<dbReference type="Proteomes" id="UP000009062">
    <property type="component" value="Plasmid extrachromosomal element"/>
</dbReference>
<dbReference type="HOGENOM" id="CLU_759962_0_0_2"/>
<organism evidence="2 3">
    <name type="scientific">Pyrobaculum oguniense (strain DSM 13380 / JCM 10595 / TE7)</name>
    <dbReference type="NCBI Taxonomy" id="698757"/>
    <lineage>
        <taxon>Archaea</taxon>
        <taxon>Thermoproteota</taxon>
        <taxon>Thermoprotei</taxon>
        <taxon>Thermoproteales</taxon>
        <taxon>Thermoproteaceae</taxon>
        <taxon>Pyrobaculum</taxon>
    </lineage>
</organism>
<keyword evidence="2" id="KW-0614">Plasmid</keyword>
<dbReference type="EMBL" id="CP003317">
    <property type="protein sequence ID" value="AFA40860.1"/>
    <property type="molecule type" value="Genomic_DNA"/>
</dbReference>
<accession>H6QE30</accession>
<keyword evidence="3" id="KW-1185">Reference proteome</keyword>
<keyword evidence="1" id="KW-0472">Membrane</keyword>
<evidence type="ECO:0000313" key="2">
    <source>
        <dbReference type="EMBL" id="AFA40860.1"/>
    </source>
</evidence>
<name>H6QE30_PYROT</name>
<evidence type="ECO:0000256" key="1">
    <source>
        <dbReference type="SAM" id="Phobius"/>
    </source>
</evidence>
<keyword evidence="1" id="KW-0812">Transmembrane</keyword>
<reference evidence="2 3" key="1">
    <citation type="submission" date="2012-01" db="EMBL/GenBank/DDBJ databases">
        <title>Complete Genome Sequence of Pyrobaculum oguniense.</title>
        <authorList>
            <person name="Bernick D.L."/>
            <person name="Karplus K."/>
            <person name="Lui L.M."/>
            <person name="Coker J.K.C."/>
            <person name="Murphy J.N."/>
            <person name="Cozen A.E."/>
            <person name="Chan P.P."/>
            <person name="Lowe T.M."/>
        </authorList>
    </citation>
    <scope>NUCLEOTIDE SEQUENCE [LARGE SCALE GENOMIC DNA]</scope>
    <source>
        <strain evidence="2 3">TE7</strain>
        <plasmid evidence="2 3">extrachromosomal element</plasmid>
    </source>
</reference>
<dbReference type="KEGG" id="pog:Pogu_ECE033"/>
<geneLocation type="plasmid" evidence="2 3">
    <name>extrachromosomal element</name>
</geneLocation>